<evidence type="ECO:0000256" key="6">
    <source>
        <dbReference type="ARBA" id="ARBA00023125"/>
    </source>
</evidence>
<keyword evidence="4 9" id="KW-0227">DNA damage</keyword>
<dbReference type="Gene3D" id="3.40.50.300">
    <property type="entry name" value="P-loop containing nucleotide triphosphate hydrolases"/>
    <property type="match status" value="1"/>
</dbReference>
<dbReference type="GO" id="GO:0005829">
    <property type="term" value="C:cytosol"/>
    <property type="evidence" value="ECO:0007669"/>
    <property type="project" value="TreeGrafter"/>
</dbReference>
<dbReference type="InterPro" id="IPR005748">
    <property type="entry name" value="DNA_mismatch_repair_MutS"/>
</dbReference>
<evidence type="ECO:0000313" key="11">
    <source>
        <dbReference type="EMBL" id="EFD93838.1"/>
    </source>
</evidence>
<dbReference type="Pfam" id="PF01624">
    <property type="entry name" value="MutS_I"/>
    <property type="match status" value="1"/>
</dbReference>
<accession>D3LVB1</accession>
<dbReference type="Proteomes" id="UP000003242">
    <property type="component" value="Unassembled WGS sequence"/>
</dbReference>
<dbReference type="SUPFAM" id="SSF48334">
    <property type="entry name" value="DNA repair protein MutS, domain III"/>
    <property type="match status" value="1"/>
</dbReference>
<feature type="binding site" evidence="9">
    <location>
        <begin position="620"/>
        <end position="627"/>
    </location>
    <ligand>
        <name>ATP</name>
        <dbReference type="ChEBI" id="CHEBI:30616"/>
    </ligand>
</feature>
<dbReference type="RefSeq" id="WP_009369790.1">
    <property type="nucleotide sequence ID" value="NZ_ADGP01000020.1"/>
</dbReference>
<proteinExistence type="inferred from homology"/>
<keyword evidence="3 9" id="KW-0547">Nucleotide-binding</keyword>
<dbReference type="SUPFAM" id="SSF52540">
    <property type="entry name" value="P-loop containing nucleoside triphosphate hydrolases"/>
    <property type="match status" value="1"/>
</dbReference>
<reference evidence="12" key="1">
    <citation type="submission" date="2009-12" db="EMBL/GenBank/DDBJ databases">
        <title>Sequence of Clostridiales genomosp. BVAB3 str. UPII9-5.</title>
        <authorList>
            <person name="Madupu R."/>
            <person name="Durkin A.S."/>
            <person name="Torralba M."/>
            <person name="Methe B."/>
            <person name="Sutton G.G."/>
            <person name="Strausberg R.L."/>
            <person name="Nelson K.E."/>
        </authorList>
    </citation>
    <scope>NUCLEOTIDE SEQUENCE [LARGE SCALE GENOMIC DNA]</scope>
    <source>
        <strain evidence="12">28L</strain>
    </source>
</reference>
<dbReference type="GO" id="GO:0005524">
    <property type="term" value="F:ATP binding"/>
    <property type="evidence" value="ECO:0007669"/>
    <property type="project" value="UniProtKB-UniRule"/>
</dbReference>
<dbReference type="PANTHER" id="PTHR11361:SF34">
    <property type="entry name" value="DNA MISMATCH REPAIR PROTEIN MSH1, MITOCHONDRIAL"/>
    <property type="match status" value="1"/>
</dbReference>
<organism evidence="11 12">
    <name type="scientific">Megasphaera lornae</name>
    <dbReference type="NCBI Taxonomy" id="1000568"/>
    <lineage>
        <taxon>Bacteria</taxon>
        <taxon>Bacillati</taxon>
        <taxon>Bacillota</taxon>
        <taxon>Negativicutes</taxon>
        <taxon>Veillonellales</taxon>
        <taxon>Veillonellaceae</taxon>
        <taxon>Megasphaera</taxon>
    </lineage>
</organism>
<dbReference type="InterPro" id="IPR000432">
    <property type="entry name" value="DNA_mismatch_repair_MutS_C"/>
</dbReference>
<evidence type="ECO:0000256" key="4">
    <source>
        <dbReference type="ARBA" id="ARBA00022763"/>
    </source>
</evidence>
<dbReference type="FunFam" id="3.40.1170.10:FF:000001">
    <property type="entry name" value="DNA mismatch repair protein MutS"/>
    <property type="match status" value="1"/>
</dbReference>
<protein>
    <recommendedName>
        <fullName evidence="2 9">DNA mismatch repair protein MutS</fullName>
    </recommendedName>
</protein>
<name>D3LVB1_9FIRM</name>
<dbReference type="SMART" id="SM00533">
    <property type="entry name" value="MUTSd"/>
    <property type="match status" value="1"/>
</dbReference>
<dbReference type="eggNOG" id="COG0249">
    <property type="taxonomic scope" value="Bacteria"/>
</dbReference>
<dbReference type="InterPro" id="IPR007861">
    <property type="entry name" value="DNA_mismatch_repair_MutS_clamp"/>
</dbReference>
<dbReference type="InterPro" id="IPR007695">
    <property type="entry name" value="DNA_mismatch_repair_MutS-lik_N"/>
</dbReference>
<dbReference type="InterPro" id="IPR016151">
    <property type="entry name" value="DNA_mismatch_repair_MutS_N"/>
</dbReference>
<dbReference type="Gene3D" id="3.40.1170.10">
    <property type="entry name" value="DNA repair protein MutS, domain I"/>
    <property type="match status" value="1"/>
</dbReference>
<dbReference type="Pfam" id="PF00488">
    <property type="entry name" value="MutS_V"/>
    <property type="match status" value="1"/>
</dbReference>
<dbReference type="STRING" id="699218.HMPREF0889_0232"/>
<dbReference type="PIRSF" id="PIRSF037677">
    <property type="entry name" value="DNA_mis_repair_Msh6"/>
    <property type="match status" value="1"/>
</dbReference>
<dbReference type="EMBL" id="ADGP01000020">
    <property type="protein sequence ID" value="EFD93838.1"/>
    <property type="molecule type" value="Genomic_DNA"/>
</dbReference>
<dbReference type="FunFam" id="3.40.50.300:FF:000870">
    <property type="entry name" value="MutS protein homolog 4"/>
    <property type="match status" value="1"/>
</dbReference>
<dbReference type="Pfam" id="PF05192">
    <property type="entry name" value="MutS_III"/>
    <property type="match status" value="1"/>
</dbReference>
<evidence type="ECO:0000256" key="8">
    <source>
        <dbReference type="ARBA" id="ARBA00024647"/>
    </source>
</evidence>
<dbReference type="Gene3D" id="3.30.420.110">
    <property type="entry name" value="MutS, connector domain"/>
    <property type="match status" value="1"/>
</dbReference>
<dbReference type="SUPFAM" id="SSF55271">
    <property type="entry name" value="DNA repair protein MutS, domain I"/>
    <property type="match status" value="1"/>
</dbReference>
<evidence type="ECO:0000256" key="5">
    <source>
        <dbReference type="ARBA" id="ARBA00022840"/>
    </source>
</evidence>
<evidence type="ECO:0000313" key="12">
    <source>
        <dbReference type="Proteomes" id="UP000003242"/>
    </source>
</evidence>
<dbReference type="Pfam" id="PF05190">
    <property type="entry name" value="MutS_IV"/>
    <property type="match status" value="1"/>
</dbReference>
<evidence type="ECO:0000256" key="3">
    <source>
        <dbReference type="ARBA" id="ARBA00022741"/>
    </source>
</evidence>
<dbReference type="PROSITE" id="PS00486">
    <property type="entry name" value="DNA_MISMATCH_REPAIR_2"/>
    <property type="match status" value="1"/>
</dbReference>
<dbReference type="InterPro" id="IPR036187">
    <property type="entry name" value="DNA_mismatch_repair_MutS_sf"/>
</dbReference>
<dbReference type="NCBIfam" id="NF003810">
    <property type="entry name" value="PRK05399.1"/>
    <property type="match status" value="1"/>
</dbReference>
<keyword evidence="5 9" id="KW-0067">ATP-binding</keyword>
<evidence type="ECO:0000256" key="2">
    <source>
        <dbReference type="ARBA" id="ARBA00021982"/>
    </source>
</evidence>
<comment type="similarity">
    <text evidence="1 9">Belongs to the DNA mismatch repair MutS family.</text>
</comment>
<comment type="function">
    <text evidence="8 9">This protein is involved in the repair of mismatches in DNA. It is possible that it carries out the mismatch recognition step. This protein has a weak ATPase activity.</text>
</comment>
<evidence type="ECO:0000256" key="7">
    <source>
        <dbReference type="ARBA" id="ARBA00023204"/>
    </source>
</evidence>
<evidence type="ECO:0000259" key="10">
    <source>
        <dbReference type="PROSITE" id="PS00486"/>
    </source>
</evidence>
<dbReference type="InterPro" id="IPR007696">
    <property type="entry name" value="DNA_mismatch_repair_MutS_core"/>
</dbReference>
<keyword evidence="7 9" id="KW-0234">DNA repair</keyword>
<dbReference type="InterPro" id="IPR017261">
    <property type="entry name" value="DNA_mismatch_repair_MutS/MSH"/>
</dbReference>
<dbReference type="AlphaFoldDB" id="D3LVB1"/>
<dbReference type="FunFam" id="1.10.1420.10:FF:000001">
    <property type="entry name" value="DNA mismatch repair protein MutS"/>
    <property type="match status" value="1"/>
</dbReference>
<comment type="caution">
    <text evidence="11">The sequence shown here is derived from an EMBL/GenBank/DDBJ whole genome shotgun (WGS) entry which is preliminary data.</text>
</comment>
<gene>
    <name evidence="9 11" type="primary">mutS</name>
    <name evidence="11" type="ORF">HMPREF0889_0232</name>
</gene>
<dbReference type="HAMAP" id="MF_00096">
    <property type="entry name" value="MutS"/>
    <property type="match status" value="1"/>
</dbReference>
<dbReference type="GO" id="GO:0140664">
    <property type="term" value="F:ATP-dependent DNA damage sensor activity"/>
    <property type="evidence" value="ECO:0007669"/>
    <property type="project" value="InterPro"/>
</dbReference>
<dbReference type="GO" id="GO:0006298">
    <property type="term" value="P:mismatch repair"/>
    <property type="evidence" value="ECO:0007669"/>
    <property type="project" value="UniProtKB-UniRule"/>
</dbReference>
<sequence length="866" mass="97364">MAEAIKLTPMMKQYMEVKERCRDKILFFRLGDFYEMFFEDALTVSRELDLTLTGRAGGNKEKVPMCGVPFHSADTYIERLVQKGYKVAVCEQMEDPKAAKGIVKREIIKVITPGTITMEHAVAAKQNNYLACMTASAASVSFVLADVTTGECWWQVCDTDGWESIVGDMVSVYAPRELLLGSLTAAQKDGIRKILQQREGNCVLTEPDIRTDVDYEAVGTQYFTVEMMAAAKAASYCLGLLLSYVTEVMKCDISYFHTLEPLQQEQRLVLDAACLHHLEITRNVRDGGRKGTLLAVLDHTCTAMGGRLLRKWLETPLLSGTQIMRRQEGVAELVQHSVLRKDVTDILEKIYDFERILTRIETGTVSPKDYVALRESLGVLPTLKQALQQVTSPILRDLIAAVHTHDEVYDLLCRSIKEVPGQVIRNGGVIREGFSSELDEIRRIGANSKEFLQELEAKERERTGIKMKIGYTKVFGYYFEISHANTKPVPEYYIRKQTLVNAERYITPALKEFEVKVLTAQERMLALEYALYGEVRQRIQTHIHDMQETARALAQLDCLHSLAVAAQENRYIRPQLNGERQIRIVDGRHPIMEHYVKNALFVPNDVVLNHDTHEILIITGPNMAGKSTYMRQVAVLVLMTQIGSFIPAREASICPVDRIFTRIGATDDILTGQSTFMMEMEEVSHILQYATQNSLLILDEIGRGTSTFDGMSIARAVIEYCLKKVHALTLFATHYHELTDMSTMSKKIKNYTVAVKERGRDITFLRRIIPGGADRSYGLHVARLAGLPEGLLKRAEVILQELETAEHRPCQVSPSEKRDTVGAEGLFANPVLTRLLEVDINGLTPIEAISFLYALQKEAKEGSGVG</sequence>
<dbReference type="NCBIfam" id="TIGR01070">
    <property type="entry name" value="mutS1"/>
    <property type="match status" value="1"/>
</dbReference>
<evidence type="ECO:0000256" key="9">
    <source>
        <dbReference type="HAMAP-Rule" id="MF_00096"/>
    </source>
</evidence>
<dbReference type="InterPro" id="IPR027417">
    <property type="entry name" value="P-loop_NTPase"/>
</dbReference>
<feature type="domain" description="DNA mismatch repair proteins mutS family" evidence="10">
    <location>
        <begin position="694"/>
        <end position="710"/>
    </location>
</feature>
<dbReference type="SMART" id="SM00534">
    <property type="entry name" value="MUTSac"/>
    <property type="match status" value="1"/>
</dbReference>
<dbReference type="GO" id="GO:0030983">
    <property type="term" value="F:mismatched DNA binding"/>
    <property type="evidence" value="ECO:0007669"/>
    <property type="project" value="InterPro"/>
</dbReference>
<dbReference type="GO" id="GO:0003684">
    <property type="term" value="F:damaged DNA binding"/>
    <property type="evidence" value="ECO:0007669"/>
    <property type="project" value="UniProtKB-UniRule"/>
</dbReference>
<dbReference type="InterPro" id="IPR036678">
    <property type="entry name" value="MutS_con_dom_sf"/>
</dbReference>
<dbReference type="Gene3D" id="1.10.1420.10">
    <property type="match status" value="2"/>
</dbReference>
<dbReference type="PANTHER" id="PTHR11361">
    <property type="entry name" value="DNA MISMATCH REPAIR PROTEIN MUTS FAMILY MEMBER"/>
    <property type="match status" value="1"/>
</dbReference>
<evidence type="ECO:0000256" key="1">
    <source>
        <dbReference type="ARBA" id="ARBA00006271"/>
    </source>
</evidence>
<keyword evidence="6 9" id="KW-0238">DNA-binding</keyword>
<dbReference type="SUPFAM" id="SSF53150">
    <property type="entry name" value="DNA repair protein MutS, domain II"/>
    <property type="match status" value="1"/>
</dbReference>
<dbReference type="InterPro" id="IPR045076">
    <property type="entry name" value="MutS"/>
</dbReference>